<dbReference type="SUPFAM" id="SSF51695">
    <property type="entry name" value="PLC-like phosphodiesterases"/>
    <property type="match status" value="1"/>
</dbReference>
<evidence type="ECO:0000256" key="7">
    <source>
        <dbReference type="SAM" id="MobiDB-lite"/>
    </source>
</evidence>
<dbReference type="FunFam" id="2.60.40.150:FF:000201">
    <property type="entry name" value="Phosphoinositide phospholipase C"/>
    <property type="match status" value="1"/>
</dbReference>
<dbReference type="InterPro" id="IPR011993">
    <property type="entry name" value="PH-like_dom_sf"/>
</dbReference>
<dbReference type="InParanoid" id="A0A164ZZG6"/>
<dbReference type="AlphaFoldDB" id="A0A164ZZG6"/>
<dbReference type="Pfam" id="PF00168">
    <property type="entry name" value="C2"/>
    <property type="match status" value="1"/>
</dbReference>
<name>A0A164ZZG6_XYLHT</name>
<feature type="domain" description="PI-PLC Y-box" evidence="9">
    <location>
        <begin position="686"/>
        <end position="804"/>
    </location>
</feature>
<dbReference type="GeneID" id="28898960"/>
<sequence length="1027" mass="115633">MTPAALQLPESLLGVSSTPPSAMSDAVAMSKSPGLIRRISRGAANKLTRRRPSSVNPSRRDRSTGPVIMRRRSDSKGGPDTVASAIDLGVEDGDEEAVDDEHIPMGPETKSRSARPSAAAYVSELTTEGGIAPVIPSVLLLGTTLVKVTKKKRKTLKFVLDTDSAKVYWDPSRPAKRFYIDDVKEIRTGADARNYREEFQVPAEQESRFFTIIYSDHDRSKGRPIKTMHLIAPNDYVFDLWTTTLENISRYRIDMMAGVAGIGEKKIRAHWRREMLKLFGTAPHAEEDEKMGLEGVERLCWSLHINCSRELIRAQFFKADKHKTGYLDYDGFKDFVRLLKERRDVRELYQSLVPQGVDGFDLSQFLGFLRDEQRIDVESRRSEWEKIFERLARKSKCRTLQQQDGGDTAESRMDFDTFSAFLSSAYNSVLEIGDPDAKLTRPLNEYFISSSHNTYLLGRQVAGESSPEAYISALQRGCRCVEVDCWDGADGRPVVLHGRTLTSKVLFSDCISVIGKYAFVSSPYPLIISLEVHCNPEQQLVMAETMKSILGDRLLLEPFMTNSLLLPSPEELKYRILIKVKAADEPDDTQLMPETPARRQRSFSSPFTRPVWIDNSQIPSLPLIPSGSSITPSDRSSSHTGPGKGSITGGTGTSTSSATDDSDTATGSHNSEKREKRKRSKIIKPLGDLGVYTRGQKYFSFALPESKSYNHVFSFAERTFENLCRDQDNKSQLERHNMRYLMRVYPSGYRISSSNFDPNKFWRRGVQMVALNWQTYDLGTQMNDAMFAAGIDRTGYVLKPKELRQSKLALELLDTPDAIRTKKHKKVVRFSLDVISAQQLPRPRGMSSEESIDPYVQIEIFSADDKAKGIASGEGGLDASARNGMSGIGSPHRRRTKIIQGNGYNPIFNDTFKVSLETKFPSLIFVRWTVWNSNDGRNYNNNGVALATFTAKLSSLQEGYRHLPLYDSNGEEFLFSTLFCRIKKEDVISVEREDEKSGRVASIRQFGRSVFGRTRSVERKPIIEEDR</sequence>
<feature type="compositionally biased region" description="Gly residues" evidence="7">
    <location>
        <begin position="642"/>
        <end position="652"/>
    </location>
</feature>
<evidence type="ECO:0000256" key="5">
    <source>
        <dbReference type="ARBA" id="ARBA00023224"/>
    </source>
</evidence>
<dbReference type="Gene3D" id="2.30.29.30">
    <property type="entry name" value="Pleckstrin-homology domain (PH domain)/Phosphotyrosine-binding domain (PTB)"/>
    <property type="match status" value="1"/>
</dbReference>
<dbReference type="OMA" id="HWQREMS"/>
<reference evidence="10 11" key="1">
    <citation type="journal article" date="2016" name="Fungal Biol.">
        <title>The genome of Xylona heveae provides a window into fungal endophytism.</title>
        <authorList>
            <person name="Gazis R."/>
            <person name="Kuo A."/>
            <person name="Riley R."/>
            <person name="LaButti K."/>
            <person name="Lipzen A."/>
            <person name="Lin J."/>
            <person name="Amirebrahimi M."/>
            <person name="Hesse C.N."/>
            <person name="Spatafora J.W."/>
            <person name="Henrissat B."/>
            <person name="Hainaut M."/>
            <person name="Grigoriev I.V."/>
            <person name="Hibbett D.S."/>
        </authorList>
    </citation>
    <scope>NUCLEOTIDE SEQUENCE [LARGE SCALE GENOMIC DNA]</scope>
    <source>
        <strain evidence="10 11">TC161</strain>
    </source>
</reference>
<keyword evidence="3 6" id="KW-0442">Lipid degradation</keyword>
<dbReference type="FunFam" id="3.20.20.190:FF:000049">
    <property type="entry name" value="Phosphoinositide phospholipase C"/>
    <property type="match status" value="1"/>
</dbReference>
<dbReference type="CDD" id="cd16207">
    <property type="entry name" value="EFh_ScPlc1p_like"/>
    <property type="match status" value="1"/>
</dbReference>
<evidence type="ECO:0000259" key="8">
    <source>
        <dbReference type="PROSITE" id="PS50004"/>
    </source>
</evidence>
<evidence type="ECO:0000256" key="1">
    <source>
        <dbReference type="ARBA" id="ARBA00012368"/>
    </source>
</evidence>
<evidence type="ECO:0000256" key="6">
    <source>
        <dbReference type="RuleBase" id="RU361133"/>
    </source>
</evidence>
<dbReference type="SMART" id="SM00148">
    <property type="entry name" value="PLCXc"/>
    <property type="match status" value="1"/>
</dbReference>
<dbReference type="STRING" id="1328760.A0A164ZZG6"/>
<dbReference type="Proteomes" id="UP000076632">
    <property type="component" value="Unassembled WGS sequence"/>
</dbReference>
<dbReference type="EMBL" id="KV407465">
    <property type="protein sequence ID" value="KZF19741.1"/>
    <property type="molecule type" value="Genomic_DNA"/>
</dbReference>
<dbReference type="Gene3D" id="2.60.40.150">
    <property type="entry name" value="C2 domain"/>
    <property type="match status" value="1"/>
</dbReference>
<dbReference type="Pfam" id="PF00388">
    <property type="entry name" value="PI-PLC-X"/>
    <property type="match status" value="1"/>
</dbReference>
<dbReference type="GO" id="GO:0016042">
    <property type="term" value="P:lipid catabolic process"/>
    <property type="evidence" value="ECO:0007669"/>
    <property type="project" value="UniProtKB-KW"/>
</dbReference>
<dbReference type="GO" id="GO:0048015">
    <property type="term" value="P:phosphatidylinositol-mediated signaling"/>
    <property type="evidence" value="ECO:0007669"/>
    <property type="project" value="TreeGrafter"/>
</dbReference>
<evidence type="ECO:0000256" key="2">
    <source>
        <dbReference type="ARBA" id="ARBA00022801"/>
    </source>
</evidence>
<feature type="compositionally biased region" description="Acidic residues" evidence="7">
    <location>
        <begin position="89"/>
        <end position="99"/>
    </location>
</feature>
<evidence type="ECO:0000256" key="4">
    <source>
        <dbReference type="ARBA" id="ARBA00023098"/>
    </source>
</evidence>
<protein>
    <recommendedName>
        <fullName evidence="1 6">Phosphoinositide phospholipase C</fullName>
        <ecNumber evidence="1 6">3.1.4.11</ecNumber>
    </recommendedName>
</protein>
<dbReference type="Gene3D" id="1.10.238.10">
    <property type="entry name" value="EF-hand"/>
    <property type="match status" value="1"/>
</dbReference>
<evidence type="ECO:0000313" key="10">
    <source>
        <dbReference type="EMBL" id="KZF19741.1"/>
    </source>
</evidence>
<dbReference type="GO" id="GO:0004435">
    <property type="term" value="F:phosphatidylinositol-4,5-bisphosphate phospholipase C activity"/>
    <property type="evidence" value="ECO:0007669"/>
    <property type="project" value="UniProtKB-EC"/>
</dbReference>
<keyword evidence="4 6" id="KW-0443">Lipid metabolism</keyword>
<dbReference type="InterPro" id="IPR011992">
    <property type="entry name" value="EF-hand-dom_pair"/>
</dbReference>
<dbReference type="RefSeq" id="XP_018185296.1">
    <property type="nucleotide sequence ID" value="XM_018333823.1"/>
</dbReference>
<comment type="catalytic activity">
    <reaction evidence="6">
        <text>a 1,2-diacyl-sn-glycero-3-phospho-(1D-myo-inositol-4,5-bisphosphate) + H2O = 1D-myo-inositol 1,4,5-trisphosphate + a 1,2-diacyl-sn-glycerol + H(+)</text>
        <dbReference type="Rhea" id="RHEA:33179"/>
        <dbReference type="ChEBI" id="CHEBI:15377"/>
        <dbReference type="ChEBI" id="CHEBI:15378"/>
        <dbReference type="ChEBI" id="CHEBI:17815"/>
        <dbReference type="ChEBI" id="CHEBI:58456"/>
        <dbReference type="ChEBI" id="CHEBI:203600"/>
        <dbReference type="EC" id="3.1.4.11"/>
    </reaction>
</comment>
<dbReference type="PROSITE" id="PS50008">
    <property type="entry name" value="PIPLC_Y_DOMAIN"/>
    <property type="match status" value="1"/>
</dbReference>
<feature type="compositionally biased region" description="Low complexity" evidence="7">
    <location>
        <begin position="623"/>
        <end position="633"/>
    </location>
</feature>
<evidence type="ECO:0000256" key="3">
    <source>
        <dbReference type="ARBA" id="ARBA00022963"/>
    </source>
</evidence>
<keyword evidence="5" id="KW-0807">Transducer</keyword>
<proteinExistence type="predicted"/>
<dbReference type="InterPro" id="IPR035892">
    <property type="entry name" value="C2_domain_sf"/>
</dbReference>
<dbReference type="InterPro" id="IPR037755">
    <property type="entry name" value="Plc1_PH"/>
</dbReference>
<dbReference type="SUPFAM" id="SSF49562">
    <property type="entry name" value="C2 domain (Calcium/lipid-binding domain, CaLB)"/>
    <property type="match status" value="1"/>
</dbReference>
<dbReference type="CDD" id="cd08598">
    <property type="entry name" value="PI-PLC1c_yeast"/>
    <property type="match status" value="1"/>
</dbReference>
<dbReference type="GO" id="GO:0051209">
    <property type="term" value="P:release of sequestered calcium ion into cytosol"/>
    <property type="evidence" value="ECO:0007669"/>
    <property type="project" value="TreeGrafter"/>
</dbReference>
<dbReference type="PROSITE" id="PS50007">
    <property type="entry name" value="PIPLC_X_DOMAIN"/>
    <property type="match status" value="1"/>
</dbReference>
<accession>A0A164ZZG6</accession>
<dbReference type="SUPFAM" id="SSF47473">
    <property type="entry name" value="EF-hand"/>
    <property type="match status" value="1"/>
</dbReference>
<keyword evidence="11" id="KW-1185">Reference proteome</keyword>
<organism evidence="10 11">
    <name type="scientific">Xylona heveae (strain CBS 132557 / TC161)</name>
    <dbReference type="NCBI Taxonomy" id="1328760"/>
    <lineage>
        <taxon>Eukaryota</taxon>
        <taxon>Fungi</taxon>
        <taxon>Dikarya</taxon>
        <taxon>Ascomycota</taxon>
        <taxon>Pezizomycotina</taxon>
        <taxon>Xylonomycetes</taxon>
        <taxon>Xylonales</taxon>
        <taxon>Xylonaceae</taxon>
        <taxon>Xylona</taxon>
    </lineage>
</organism>
<evidence type="ECO:0000313" key="11">
    <source>
        <dbReference type="Proteomes" id="UP000076632"/>
    </source>
</evidence>
<dbReference type="InterPro" id="IPR000008">
    <property type="entry name" value="C2_dom"/>
</dbReference>
<dbReference type="OrthoDB" id="269822at2759"/>
<dbReference type="PANTHER" id="PTHR10336">
    <property type="entry name" value="PHOSPHOINOSITIDE-SPECIFIC PHOSPHOLIPASE C FAMILY PROTEIN"/>
    <property type="match status" value="1"/>
</dbReference>
<keyword evidence="2 6" id="KW-0378">Hydrolase</keyword>
<evidence type="ECO:0000259" key="9">
    <source>
        <dbReference type="PROSITE" id="PS50008"/>
    </source>
</evidence>
<dbReference type="SMART" id="SM00149">
    <property type="entry name" value="PLCYc"/>
    <property type="match status" value="1"/>
</dbReference>
<dbReference type="InterPro" id="IPR001711">
    <property type="entry name" value="PLipase_C_Pinositol-sp_Y"/>
</dbReference>
<dbReference type="FunFam" id="2.30.29.30:FF:000396">
    <property type="entry name" value="Phosphoinositide phospholipase C"/>
    <property type="match status" value="1"/>
</dbReference>
<feature type="region of interest" description="Disordered" evidence="7">
    <location>
        <begin position="37"/>
        <end position="115"/>
    </location>
</feature>
<dbReference type="InterPro" id="IPR001192">
    <property type="entry name" value="PI-PLC_fam"/>
</dbReference>
<dbReference type="CDD" id="cd13360">
    <property type="entry name" value="PH_PLC_fungal"/>
    <property type="match status" value="1"/>
</dbReference>
<gene>
    <name evidence="10" type="ORF">L228DRAFT_254325</name>
</gene>
<dbReference type="InterPro" id="IPR000909">
    <property type="entry name" value="PLipase_C_PInositol-sp_X_dom"/>
</dbReference>
<feature type="compositionally biased region" description="Low complexity" evidence="7">
    <location>
        <begin position="653"/>
        <end position="668"/>
    </location>
</feature>
<dbReference type="PANTHER" id="PTHR10336:SF36">
    <property type="entry name" value="1-PHOSPHATIDYLINOSITOL 4,5-BISPHOSPHATE PHOSPHODIESTERASE BETA-4"/>
    <property type="match status" value="1"/>
</dbReference>
<dbReference type="PROSITE" id="PS50004">
    <property type="entry name" value="C2"/>
    <property type="match status" value="1"/>
</dbReference>
<dbReference type="SMART" id="SM00233">
    <property type="entry name" value="PH"/>
    <property type="match status" value="1"/>
</dbReference>
<feature type="domain" description="C2" evidence="8">
    <location>
        <begin position="804"/>
        <end position="967"/>
    </location>
</feature>
<dbReference type="Pfam" id="PF00387">
    <property type="entry name" value="PI-PLC-Y"/>
    <property type="match status" value="1"/>
</dbReference>
<dbReference type="PRINTS" id="PR00390">
    <property type="entry name" value="PHPHLIPASEC"/>
</dbReference>
<dbReference type="InterPro" id="IPR017946">
    <property type="entry name" value="PLC-like_Pdiesterase_TIM-brl"/>
</dbReference>
<dbReference type="SMART" id="SM00239">
    <property type="entry name" value="C2"/>
    <property type="match status" value="1"/>
</dbReference>
<dbReference type="CDD" id="cd00275">
    <property type="entry name" value="C2_PLC_like"/>
    <property type="match status" value="1"/>
</dbReference>
<feature type="region of interest" description="Disordered" evidence="7">
    <location>
        <begin position="623"/>
        <end position="680"/>
    </location>
</feature>
<dbReference type="EC" id="3.1.4.11" evidence="1 6"/>
<dbReference type="FunCoup" id="A0A164ZZG6">
    <property type="interactions" value="314"/>
</dbReference>
<dbReference type="Gene3D" id="3.20.20.190">
    <property type="entry name" value="Phosphatidylinositol (PI) phosphodiesterase"/>
    <property type="match status" value="1"/>
</dbReference>
<dbReference type="InterPro" id="IPR001849">
    <property type="entry name" value="PH_domain"/>
</dbReference>
<dbReference type="SUPFAM" id="SSF50729">
    <property type="entry name" value="PH domain-like"/>
    <property type="match status" value="1"/>
</dbReference>